<dbReference type="GO" id="GO:0016020">
    <property type="term" value="C:membrane"/>
    <property type="evidence" value="ECO:0007669"/>
    <property type="project" value="UniProtKB-SubCell"/>
</dbReference>
<evidence type="ECO:0000313" key="8">
    <source>
        <dbReference type="EMBL" id="JAT74680.1"/>
    </source>
</evidence>
<reference evidence="8" key="1">
    <citation type="submission" date="2015-08" db="EMBL/GenBank/DDBJ databases">
        <authorList>
            <person name="Babu N.S."/>
            <person name="Beckwith C.J."/>
            <person name="Beseler K.G."/>
            <person name="Brison A."/>
            <person name="Carone J.V."/>
            <person name="Caskin T.P."/>
            <person name="Diamond M."/>
            <person name="Durham M.E."/>
            <person name="Foxe J.M."/>
            <person name="Go M."/>
            <person name="Henderson B.A."/>
            <person name="Jones I.B."/>
            <person name="McGettigan J.A."/>
            <person name="Micheletti S.J."/>
            <person name="Nasrallah M.E."/>
            <person name="Ortiz D."/>
            <person name="Piller C.R."/>
            <person name="Privatt S.R."/>
            <person name="Schneider S.L."/>
            <person name="Sharp S."/>
            <person name="Smith T.C."/>
            <person name="Stanton J.D."/>
            <person name="Ullery H.E."/>
            <person name="Wilson R.J."/>
            <person name="Serrano M.G."/>
            <person name="Buck G."/>
            <person name="Lee V."/>
            <person name="Wang Y."/>
            <person name="Carvalho R."/>
            <person name="Voegtly L."/>
            <person name="Shi R."/>
            <person name="Duckworth R."/>
            <person name="Johnson A."/>
            <person name="Loviza R."/>
            <person name="Walstead R."/>
            <person name="Shah Z."/>
            <person name="Kiflezghi M."/>
            <person name="Wade K."/>
            <person name="Ball S.L."/>
            <person name="Bradley K.W."/>
            <person name="Asai D.J."/>
            <person name="Bowman C.A."/>
            <person name="Russell D.A."/>
            <person name="Pope W.H."/>
            <person name="Jacobs-Sera D."/>
            <person name="Hendrix R.W."/>
            <person name="Hatfull G.F."/>
        </authorList>
    </citation>
    <scope>NUCLEOTIDE SEQUENCE</scope>
</reference>
<dbReference type="InterPro" id="IPR055299">
    <property type="entry name" value="TIMMDC1"/>
</dbReference>
<comment type="similarity">
    <text evidence="2">Belongs to the Tim17/Tim22/Tim23 family.</text>
</comment>
<sequence>MTERKEEGGQGSGEERLRNLFGYLTARHNTDKPLAPVPEELREWARSTSQMALVGISLGTYMQWKQERAAGALVAPTDAPSPAHAARYLAEAKTQRLIRLANRATSVGLRVGALSAAFFSTELLLRVYDGERRPRQTAWAGAGAGALYGLATNVGLPSGLGATRLISTVLAGSLGSLLGFCVGWVDRATDAWLPDDLKRQRQEHWRQLQDICEGRDMTPQAPPHPASDSMDVTAAVIASLEASLQKVPVAPPTEGEHSKPSVAGVTRAEPEGRRAWWRILG</sequence>
<evidence type="ECO:0000256" key="3">
    <source>
        <dbReference type="ARBA" id="ARBA00022692"/>
    </source>
</evidence>
<protein>
    <recommendedName>
        <fullName evidence="6">Complex I assembly factor TIMMDC1, mitochondrial</fullName>
    </recommendedName>
    <alternativeName>
        <fullName evidence="7">Translocase of inner mitochondrial membrane domain-containing protein 1</fullName>
    </alternativeName>
</protein>
<name>A0A1D2A649_AUXPR</name>
<evidence type="ECO:0000256" key="5">
    <source>
        <dbReference type="ARBA" id="ARBA00023136"/>
    </source>
</evidence>
<comment type="subcellular location">
    <subcellularLocation>
        <location evidence="1">Membrane</location>
        <topology evidence="1">Multi-pass membrane protein</topology>
    </subcellularLocation>
</comment>
<proteinExistence type="inferred from homology"/>
<evidence type="ECO:0000256" key="7">
    <source>
        <dbReference type="ARBA" id="ARBA00041344"/>
    </source>
</evidence>
<evidence type="ECO:0000256" key="2">
    <source>
        <dbReference type="ARBA" id="ARBA00008444"/>
    </source>
</evidence>
<gene>
    <name evidence="8" type="ORF">g.20710</name>
</gene>
<evidence type="ECO:0000256" key="6">
    <source>
        <dbReference type="ARBA" id="ARBA00040778"/>
    </source>
</evidence>
<dbReference type="AlphaFoldDB" id="A0A1D2A649"/>
<dbReference type="GO" id="GO:0032981">
    <property type="term" value="P:mitochondrial respiratory chain complex I assembly"/>
    <property type="evidence" value="ECO:0007669"/>
    <property type="project" value="InterPro"/>
</dbReference>
<keyword evidence="5" id="KW-0472">Membrane</keyword>
<accession>A0A1D2A649</accession>
<dbReference type="GO" id="GO:0005739">
    <property type="term" value="C:mitochondrion"/>
    <property type="evidence" value="ECO:0007669"/>
    <property type="project" value="TreeGrafter"/>
</dbReference>
<dbReference type="EMBL" id="GDKF01003942">
    <property type="protein sequence ID" value="JAT74680.1"/>
    <property type="molecule type" value="Transcribed_RNA"/>
</dbReference>
<evidence type="ECO:0000256" key="4">
    <source>
        <dbReference type="ARBA" id="ARBA00022989"/>
    </source>
</evidence>
<evidence type="ECO:0000256" key="1">
    <source>
        <dbReference type="ARBA" id="ARBA00004141"/>
    </source>
</evidence>
<keyword evidence="3" id="KW-0812">Transmembrane</keyword>
<dbReference type="PANTHER" id="PTHR13002:SF1">
    <property type="entry name" value="COMPLEX I ASSEMBLY FACTOR TIMMDC1, MITOCHONDRIAL"/>
    <property type="match status" value="1"/>
</dbReference>
<dbReference type="PANTHER" id="PTHR13002">
    <property type="entry name" value="C3ORF1 PROTEIN-RELATED"/>
    <property type="match status" value="1"/>
</dbReference>
<keyword evidence="4" id="KW-1133">Transmembrane helix</keyword>
<organism evidence="8">
    <name type="scientific">Auxenochlorella protothecoides</name>
    <name type="common">Green microalga</name>
    <name type="synonym">Chlorella protothecoides</name>
    <dbReference type="NCBI Taxonomy" id="3075"/>
    <lineage>
        <taxon>Eukaryota</taxon>
        <taxon>Viridiplantae</taxon>
        <taxon>Chlorophyta</taxon>
        <taxon>core chlorophytes</taxon>
        <taxon>Trebouxiophyceae</taxon>
        <taxon>Chlorellales</taxon>
        <taxon>Chlorellaceae</taxon>
        <taxon>Auxenochlorella</taxon>
    </lineage>
</organism>